<reference evidence="4 5" key="1">
    <citation type="submission" date="2019-09" db="EMBL/GenBank/DDBJ databases">
        <title>Pararcticibacter amylolyticus gen. nov., sp. nov., isolated from a rottenly hemp rope, and reclassification of Pedobacter tournemirensis as Pararcticibacter tournemirensis comb. nov.</title>
        <authorList>
            <person name="Cai Y."/>
        </authorList>
    </citation>
    <scope>NUCLEOTIDE SEQUENCE [LARGE SCALE GENOMIC DNA]</scope>
    <source>
        <strain evidence="4 5">TF5-37.2-LB10</strain>
    </source>
</reference>
<dbReference type="SUPFAM" id="SSF55008">
    <property type="entry name" value="HMA, heavy metal-associated domain"/>
    <property type="match status" value="1"/>
</dbReference>
<organism evidence="4 5">
    <name type="scientific">Arcticibacter tournemirensis</name>
    <dbReference type="NCBI Taxonomy" id="699437"/>
    <lineage>
        <taxon>Bacteria</taxon>
        <taxon>Pseudomonadati</taxon>
        <taxon>Bacteroidota</taxon>
        <taxon>Sphingobacteriia</taxon>
        <taxon>Sphingobacteriales</taxon>
        <taxon>Sphingobacteriaceae</taxon>
        <taxon>Arcticibacter</taxon>
    </lineage>
</organism>
<dbReference type="OrthoDB" id="5513217at2"/>
<feature type="compositionally biased region" description="Basic and acidic residues" evidence="1">
    <location>
        <begin position="138"/>
        <end position="149"/>
    </location>
</feature>
<dbReference type="Gene3D" id="3.30.70.100">
    <property type="match status" value="1"/>
</dbReference>
<dbReference type="EMBL" id="VWNE01000062">
    <property type="protein sequence ID" value="KAA8474381.1"/>
    <property type="molecule type" value="Genomic_DNA"/>
</dbReference>
<feature type="chain" id="PRO_5024406829" evidence="2">
    <location>
        <begin position="23"/>
        <end position="301"/>
    </location>
</feature>
<feature type="signal peptide" evidence="2">
    <location>
        <begin position="1"/>
        <end position="22"/>
    </location>
</feature>
<dbReference type="GO" id="GO:0046872">
    <property type="term" value="F:metal ion binding"/>
    <property type="evidence" value="ECO:0007669"/>
    <property type="project" value="InterPro"/>
</dbReference>
<comment type="caution">
    <text evidence="4">The sequence shown here is derived from an EMBL/GenBank/DDBJ whole genome shotgun (WGS) entry which is preliminary data.</text>
</comment>
<dbReference type="Pfam" id="PF11827">
    <property type="entry name" value="DUF3347"/>
    <property type="match status" value="1"/>
</dbReference>
<evidence type="ECO:0000313" key="4">
    <source>
        <dbReference type="EMBL" id="KAA8474381.1"/>
    </source>
</evidence>
<evidence type="ECO:0000259" key="3">
    <source>
        <dbReference type="Pfam" id="PF11827"/>
    </source>
</evidence>
<evidence type="ECO:0000256" key="2">
    <source>
        <dbReference type="SAM" id="SignalP"/>
    </source>
</evidence>
<dbReference type="InterPro" id="IPR021782">
    <property type="entry name" value="DUF3347"/>
</dbReference>
<dbReference type="AlphaFoldDB" id="A0A5M9GKU4"/>
<evidence type="ECO:0000256" key="1">
    <source>
        <dbReference type="SAM" id="MobiDB-lite"/>
    </source>
</evidence>
<sequence length="301" mass="32751">MKSLSKMVMVIAVLLSSINGFAQIKNAKTETVKIYGNCEMCKTTIEKAGNVKQVASVDWNKDTKVATLTYDSDRTNQDEILKRIALAGYDNEKFRAPDDVYAKLAGCCQYDRPLKTVAKNKEAGKDMAGMDMTGMKTEHGNHDHSKMDASAKMTDPQDQSPLKPVFDSYFSVKDALVKTDAATAAAKATELAAAIKAVDMNKLSAQEHTAWMKVMKDLAANAASISASKDVAKQRNGLAALSGNIYELAKVSKQDVPVYYQHCPMYNGGKGANWLSKENGIKNPFYGSQMLSCGSTVETIK</sequence>
<accession>A0A5M9GKU4</accession>
<protein>
    <submittedName>
        <fullName evidence="4">DUF3347 domain-containing protein</fullName>
    </submittedName>
</protein>
<evidence type="ECO:0000313" key="5">
    <source>
        <dbReference type="Proteomes" id="UP000322918"/>
    </source>
</evidence>
<proteinExistence type="predicted"/>
<dbReference type="Proteomes" id="UP000322918">
    <property type="component" value="Unassembled WGS sequence"/>
</dbReference>
<name>A0A5M9GKU4_9SPHI</name>
<dbReference type="RefSeq" id="WP_141815673.1">
    <property type="nucleotide sequence ID" value="NZ_VFPL01000001.1"/>
</dbReference>
<feature type="region of interest" description="Disordered" evidence="1">
    <location>
        <begin position="138"/>
        <end position="158"/>
    </location>
</feature>
<feature type="domain" description="DUF3347" evidence="3">
    <location>
        <begin position="165"/>
        <end position="253"/>
    </location>
</feature>
<keyword evidence="5" id="KW-1185">Reference proteome</keyword>
<gene>
    <name evidence="4" type="ORF">F1649_22205</name>
</gene>
<keyword evidence="2" id="KW-0732">Signal</keyword>
<dbReference type="InterPro" id="IPR036163">
    <property type="entry name" value="HMA_dom_sf"/>
</dbReference>